<protein>
    <submittedName>
        <fullName evidence="1">Uncharacterized protein</fullName>
    </submittedName>
</protein>
<evidence type="ECO:0000313" key="1">
    <source>
        <dbReference type="EMBL" id="MCI81264.1"/>
    </source>
</evidence>
<accession>A0A392UYZ2</accession>
<dbReference type="AlphaFoldDB" id="A0A392UYZ2"/>
<proteinExistence type="predicted"/>
<dbReference type="EMBL" id="LXQA011014876">
    <property type="protein sequence ID" value="MCI81264.1"/>
    <property type="molecule type" value="Genomic_DNA"/>
</dbReference>
<name>A0A392UYZ2_9FABA</name>
<sequence length="31" mass="3520">DICLTQSLRQLCKVPDVLDNWSDNWIAGSTK</sequence>
<organism evidence="1 2">
    <name type="scientific">Trifolium medium</name>
    <dbReference type="NCBI Taxonomy" id="97028"/>
    <lineage>
        <taxon>Eukaryota</taxon>
        <taxon>Viridiplantae</taxon>
        <taxon>Streptophyta</taxon>
        <taxon>Embryophyta</taxon>
        <taxon>Tracheophyta</taxon>
        <taxon>Spermatophyta</taxon>
        <taxon>Magnoliopsida</taxon>
        <taxon>eudicotyledons</taxon>
        <taxon>Gunneridae</taxon>
        <taxon>Pentapetalae</taxon>
        <taxon>rosids</taxon>
        <taxon>fabids</taxon>
        <taxon>Fabales</taxon>
        <taxon>Fabaceae</taxon>
        <taxon>Papilionoideae</taxon>
        <taxon>50 kb inversion clade</taxon>
        <taxon>NPAAA clade</taxon>
        <taxon>Hologalegina</taxon>
        <taxon>IRL clade</taxon>
        <taxon>Trifolieae</taxon>
        <taxon>Trifolium</taxon>
    </lineage>
</organism>
<dbReference type="Proteomes" id="UP000265520">
    <property type="component" value="Unassembled WGS sequence"/>
</dbReference>
<evidence type="ECO:0000313" key="2">
    <source>
        <dbReference type="Proteomes" id="UP000265520"/>
    </source>
</evidence>
<feature type="non-terminal residue" evidence="1">
    <location>
        <position position="1"/>
    </location>
</feature>
<reference evidence="1 2" key="1">
    <citation type="journal article" date="2018" name="Front. Plant Sci.">
        <title>Red Clover (Trifolium pratense) and Zigzag Clover (T. medium) - A Picture of Genomic Similarities and Differences.</title>
        <authorList>
            <person name="Dluhosova J."/>
            <person name="Istvanek J."/>
            <person name="Nedelnik J."/>
            <person name="Repkova J."/>
        </authorList>
    </citation>
    <scope>NUCLEOTIDE SEQUENCE [LARGE SCALE GENOMIC DNA]</scope>
    <source>
        <strain evidence="2">cv. 10/8</strain>
        <tissue evidence="1">Leaf</tissue>
    </source>
</reference>
<comment type="caution">
    <text evidence="1">The sequence shown here is derived from an EMBL/GenBank/DDBJ whole genome shotgun (WGS) entry which is preliminary data.</text>
</comment>
<keyword evidence="2" id="KW-1185">Reference proteome</keyword>